<dbReference type="InterPro" id="IPR043128">
    <property type="entry name" value="Rev_trsase/Diguanyl_cyclase"/>
</dbReference>
<dbReference type="InterPro" id="IPR036397">
    <property type="entry name" value="RNaseH_sf"/>
</dbReference>
<feature type="non-terminal residue" evidence="11">
    <location>
        <position position="980"/>
    </location>
</feature>
<dbReference type="GO" id="GO:0003964">
    <property type="term" value="F:RNA-directed DNA polymerase activity"/>
    <property type="evidence" value="ECO:0007669"/>
    <property type="project" value="UniProtKB-KW"/>
</dbReference>
<dbReference type="InterPro" id="IPR001969">
    <property type="entry name" value="Aspartic_peptidase_AS"/>
</dbReference>
<feature type="domain" description="Peptidase A2" evidence="9">
    <location>
        <begin position="208"/>
        <end position="281"/>
    </location>
</feature>
<keyword evidence="4" id="KW-0540">Nuclease</keyword>
<evidence type="ECO:0000259" key="9">
    <source>
        <dbReference type="PROSITE" id="PS50175"/>
    </source>
</evidence>
<dbReference type="SUPFAM" id="SSF56672">
    <property type="entry name" value="DNA/RNA polymerases"/>
    <property type="match status" value="1"/>
</dbReference>
<dbReference type="InterPro" id="IPR012337">
    <property type="entry name" value="RNaseH-like_sf"/>
</dbReference>
<dbReference type="PROSITE" id="PS50994">
    <property type="entry name" value="INTEGRASE"/>
    <property type="match status" value="1"/>
</dbReference>
<sequence length="980" mass="115178">MLAEANEWSDKTMGSIFYDLIEDDKIKSNLCINSYIKLRQEIISLKYPVSEHMLYLSKLHSVKQEDYIFIEDYLKEIEELAKILSNIRNLSKKEFERMISDAFFMGLGKGTSLEVVKNTKEDDNLMNILKYLKRIENHIITQSKVDSSKNNKKEENRSKIKKKTIFQIKLITTSRTNEKPLKSMVISECIPDNSSTMIIKTKIRGKDFEGLLDTGADLNYIRQDLAQKLNCVPVETEPKNIVFGGGSKERVSKKMTIELEINKQKYLAEFYILKNLPVELILGTEFLSGNSCKIDYGASIITINKNNLIPILNNKKNMEEIIVKRLSEKLSLIMSEDKQPLANIKTLKYYINLNNHFSYIKNKPYITLRVDKNIPVIHKNGYSIPIKYRLLDEDIIEYSNSLYNNECLIDIGKNEYFSQLDLKNGFNQIRITFMLLGLQYQYKRLPFGIKPGPKTFQRYISEILKGITNCFVYIDDIVIYTKTIEEHKRILDIMLKRLLEHEVKINFEKSKIGMKEVEVLGYRVNNKEIFPIFTDKTSKLLNRNIKTRKEVQRLVGLLNWYRKFIPNLSEKICEITNLLKGRKDDKKLLFPRFFEEGIGSVLRQEDKIIGYYSKKLQGPELNYSIVEKEYLSIFLVLLHFQRIIQGNYIEIYTDNRNCNHDNKKITSRIQRWKLLMNEFTDELSRSKRIVIDPKEYINFLKRIHLISGTQGDKYDILQSKTLLSHQNIYKLKQVTETCNVCLRIKLRSYKNNKNNKIQAKHKLERISTDIYGPFKLKDYDSNSLRETGYVLSITYIYTRFSKLYFLEKISSNNVLEKIKTWFNKFTKPKYIISDNGKQFRNKKMKDFLKANKIEQILVPEYTPCANGISERINKIITEMLIINKGKRINEILQETEFCIKNNYNRMIKASPASKIYGLDLYNILNLPNKEEDKTTICNNTCKRFKVGDRVFKRVFNSEKLGPKYELVTKEITKVGDRGYY</sequence>
<keyword evidence="7" id="KW-0378">Hydrolase</keyword>
<dbReference type="OrthoDB" id="2194452at2759"/>
<evidence type="ECO:0000256" key="1">
    <source>
        <dbReference type="ARBA" id="ARBA00012493"/>
    </source>
</evidence>
<keyword evidence="2" id="KW-0808">Transferase</keyword>
<keyword evidence="8" id="KW-0695">RNA-directed DNA polymerase</keyword>
<dbReference type="CDD" id="cd01647">
    <property type="entry name" value="RT_LTR"/>
    <property type="match status" value="1"/>
</dbReference>
<evidence type="ECO:0000256" key="5">
    <source>
        <dbReference type="ARBA" id="ARBA00022750"/>
    </source>
</evidence>
<protein>
    <recommendedName>
        <fullName evidence="1">RNA-directed DNA polymerase</fullName>
        <ecNumber evidence="1">2.7.7.49</ecNumber>
    </recommendedName>
</protein>
<dbReference type="HOGENOM" id="CLU_303778_0_0_1"/>
<dbReference type="EMBL" id="KE647207">
    <property type="protein sequence ID" value="EQB60916.1"/>
    <property type="molecule type" value="Genomic_DNA"/>
</dbReference>
<dbReference type="CDD" id="cd00303">
    <property type="entry name" value="retropepsin_like"/>
    <property type="match status" value="1"/>
</dbReference>
<dbReference type="Pfam" id="PF17917">
    <property type="entry name" value="RT_RNaseH"/>
    <property type="match status" value="1"/>
</dbReference>
<keyword evidence="5" id="KW-0064">Aspartyl protease</keyword>
<reference evidence="11 12" key="1">
    <citation type="journal article" date="2013" name="BMC Genomics">
        <title>Genome sequencing and comparative genomics of honey bee microsporidia, Nosema apis reveal novel insights into host-parasite interactions.</title>
        <authorList>
            <person name="Chen Yp."/>
            <person name="Pettis J.S."/>
            <person name="Zhao Y."/>
            <person name="Liu X."/>
            <person name="Tallon L.J."/>
            <person name="Sadzewicz L.D."/>
            <person name="Li R."/>
            <person name="Zheng H."/>
            <person name="Huang S."/>
            <person name="Zhang X."/>
            <person name="Hamilton M.C."/>
            <person name="Pernal S.F."/>
            <person name="Melathopoulos A.P."/>
            <person name="Yan X."/>
            <person name="Evans J.D."/>
        </authorList>
    </citation>
    <scope>NUCLEOTIDE SEQUENCE [LARGE SCALE GENOMIC DNA]</scope>
    <source>
        <strain evidence="11 12">BRL 01</strain>
    </source>
</reference>
<dbReference type="SUPFAM" id="SSF50630">
    <property type="entry name" value="Acid proteases"/>
    <property type="match status" value="1"/>
</dbReference>
<dbReference type="PANTHER" id="PTHR37984:SF5">
    <property type="entry name" value="PROTEIN NYNRIN-LIKE"/>
    <property type="match status" value="1"/>
</dbReference>
<feature type="domain" description="Integrase catalytic" evidence="10">
    <location>
        <begin position="769"/>
        <end position="925"/>
    </location>
</feature>
<evidence type="ECO:0000256" key="3">
    <source>
        <dbReference type="ARBA" id="ARBA00022695"/>
    </source>
</evidence>
<dbReference type="Gene3D" id="3.30.70.270">
    <property type="match status" value="2"/>
</dbReference>
<evidence type="ECO:0000256" key="2">
    <source>
        <dbReference type="ARBA" id="ARBA00022679"/>
    </source>
</evidence>
<dbReference type="VEuPathDB" id="MicrosporidiaDB:NAPIS_ORF01515"/>
<dbReference type="Pfam" id="PF13975">
    <property type="entry name" value="gag-asp_proteas"/>
    <property type="match status" value="1"/>
</dbReference>
<dbReference type="PANTHER" id="PTHR37984">
    <property type="entry name" value="PROTEIN CBG26694"/>
    <property type="match status" value="1"/>
</dbReference>
<evidence type="ECO:0000256" key="7">
    <source>
        <dbReference type="ARBA" id="ARBA00022801"/>
    </source>
</evidence>
<dbReference type="Gene3D" id="3.10.10.10">
    <property type="entry name" value="HIV Type 1 Reverse Transcriptase, subunit A, domain 1"/>
    <property type="match status" value="1"/>
</dbReference>
<accession>T0MCL9</accession>
<evidence type="ECO:0000256" key="8">
    <source>
        <dbReference type="ARBA" id="ARBA00022918"/>
    </source>
</evidence>
<dbReference type="InterPro" id="IPR021109">
    <property type="entry name" value="Peptidase_aspartic_dom_sf"/>
</dbReference>
<dbReference type="InterPro" id="IPR041373">
    <property type="entry name" value="RT_RNaseH"/>
</dbReference>
<dbReference type="AlphaFoldDB" id="T0MCL9"/>
<dbReference type="EC" id="2.7.7.49" evidence="1"/>
<dbReference type="InterPro" id="IPR001584">
    <property type="entry name" value="Integrase_cat-core"/>
</dbReference>
<dbReference type="PROSITE" id="PS50175">
    <property type="entry name" value="ASP_PROT_RETROV"/>
    <property type="match status" value="1"/>
</dbReference>
<dbReference type="Pfam" id="PF00078">
    <property type="entry name" value="RVT_1"/>
    <property type="match status" value="1"/>
</dbReference>
<keyword evidence="6" id="KW-0255">Endonuclease</keyword>
<evidence type="ECO:0000256" key="4">
    <source>
        <dbReference type="ARBA" id="ARBA00022722"/>
    </source>
</evidence>
<organism evidence="11 12">
    <name type="scientific">Vairimorpha apis BRL 01</name>
    <dbReference type="NCBI Taxonomy" id="1037528"/>
    <lineage>
        <taxon>Eukaryota</taxon>
        <taxon>Fungi</taxon>
        <taxon>Fungi incertae sedis</taxon>
        <taxon>Microsporidia</taxon>
        <taxon>Nosematidae</taxon>
        <taxon>Vairimorpha</taxon>
    </lineage>
</organism>
<dbReference type="InterPro" id="IPR043502">
    <property type="entry name" value="DNA/RNA_pol_sf"/>
</dbReference>
<dbReference type="InterPro" id="IPR050951">
    <property type="entry name" value="Retrovirus_Pol_polyprotein"/>
</dbReference>
<dbReference type="GO" id="GO:0015074">
    <property type="term" value="P:DNA integration"/>
    <property type="evidence" value="ECO:0007669"/>
    <property type="project" value="InterPro"/>
</dbReference>
<gene>
    <name evidence="11" type="ORF">NAPIS_ORF01515</name>
</gene>
<dbReference type="InterPro" id="IPR001995">
    <property type="entry name" value="Peptidase_A2_cat"/>
</dbReference>
<dbReference type="Gene3D" id="2.40.70.10">
    <property type="entry name" value="Acid Proteases"/>
    <property type="match status" value="1"/>
</dbReference>
<dbReference type="SUPFAM" id="SSF53098">
    <property type="entry name" value="Ribonuclease H-like"/>
    <property type="match status" value="1"/>
</dbReference>
<name>T0MCL9_9MICR</name>
<dbReference type="GO" id="GO:0003676">
    <property type="term" value="F:nucleic acid binding"/>
    <property type="evidence" value="ECO:0007669"/>
    <property type="project" value="InterPro"/>
</dbReference>
<proteinExistence type="predicted"/>
<evidence type="ECO:0000259" key="10">
    <source>
        <dbReference type="PROSITE" id="PS50994"/>
    </source>
</evidence>
<dbReference type="InterPro" id="IPR000477">
    <property type="entry name" value="RT_dom"/>
</dbReference>
<evidence type="ECO:0000256" key="6">
    <source>
        <dbReference type="ARBA" id="ARBA00022759"/>
    </source>
</evidence>
<dbReference type="Gene3D" id="3.30.420.10">
    <property type="entry name" value="Ribonuclease H-like superfamily/Ribonuclease H"/>
    <property type="match status" value="1"/>
</dbReference>
<keyword evidence="12" id="KW-1185">Reference proteome</keyword>
<dbReference type="PROSITE" id="PS00141">
    <property type="entry name" value="ASP_PROTEASE"/>
    <property type="match status" value="1"/>
</dbReference>
<keyword evidence="5" id="KW-0645">Protease</keyword>
<dbReference type="GO" id="GO:0004190">
    <property type="term" value="F:aspartic-type endopeptidase activity"/>
    <property type="evidence" value="ECO:0007669"/>
    <property type="project" value="UniProtKB-KW"/>
</dbReference>
<dbReference type="GO" id="GO:0006508">
    <property type="term" value="P:proteolysis"/>
    <property type="evidence" value="ECO:0007669"/>
    <property type="project" value="InterPro"/>
</dbReference>
<dbReference type="FunFam" id="3.30.70.270:FF:000003">
    <property type="entry name" value="Transposon Ty3-G Gag-Pol polyprotein"/>
    <property type="match status" value="1"/>
</dbReference>
<evidence type="ECO:0000313" key="11">
    <source>
        <dbReference type="EMBL" id="EQB60916.1"/>
    </source>
</evidence>
<keyword evidence="3" id="KW-0548">Nucleotidyltransferase</keyword>
<dbReference type="GO" id="GO:0004519">
    <property type="term" value="F:endonuclease activity"/>
    <property type="evidence" value="ECO:0007669"/>
    <property type="project" value="UniProtKB-KW"/>
</dbReference>
<dbReference type="GO" id="GO:0005634">
    <property type="term" value="C:nucleus"/>
    <property type="evidence" value="ECO:0007669"/>
    <property type="project" value="UniProtKB-ARBA"/>
</dbReference>
<evidence type="ECO:0000313" key="12">
    <source>
        <dbReference type="Proteomes" id="UP000053780"/>
    </source>
</evidence>
<dbReference type="Proteomes" id="UP000053780">
    <property type="component" value="Unassembled WGS sequence"/>
</dbReference>